<comment type="caution">
    <text evidence="1">The sequence shown here is derived from an EMBL/GenBank/DDBJ whole genome shotgun (WGS) entry which is preliminary data.</text>
</comment>
<evidence type="ECO:0000313" key="2">
    <source>
        <dbReference type="Proteomes" id="UP001153332"/>
    </source>
</evidence>
<dbReference type="EMBL" id="JAPUUL010003818">
    <property type="protein sequence ID" value="KAJ8121442.1"/>
    <property type="molecule type" value="Genomic_DNA"/>
</dbReference>
<protein>
    <submittedName>
        <fullName evidence="1">Uncharacterized protein</fullName>
    </submittedName>
</protein>
<keyword evidence="2" id="KW-1185">Reference proteome</keyword>
<name>A0ACC2J1Z4_9PEZI</name>
<organism evidence="1 2">
    <name type="scientific">Lasiodiplodia mahajangana</name>
    <dbReference type="NCBI Taxonomy" id="1108764"/>
    <lineage>
        <taxon>Eukaryota</taxon>
        <taxon>Fungi</taxon>
        <taxon>Dikarya</taxon>
        <taxon>Ascomycota</taxon>
        <taxon>Pezizomycotina</taxon>
        <taxon>Dothideomycetes</taxon>
        <taxon>Dothideomycetes incertae sedis</taxon>
        <taxon>Botryosphaeriales</taxon>
        <taxon>Botryosphaeriaceae</taxon>
        <taxon>Lasiodiplodia</taxon>
    </lineage>
</organism>
<evidence type="ECO:0000313" key="1">
    <source>
        <dbReference type="EMBL" id="KAJ8121442.1"/>
    </source>
</evidence>
<accession>A0ACC2J1Z4</accession>
<sequence length="192" mass="21156">MATTTTSANLAVPAAPAAPATSEAPPPPMPRYGTCVVIRNSEGKLLVGKRKGSHGAGTWAFPGGHVEWDENFDQCAERETLEETGLEVNATGTICVTNDVFHEARKQYATVFVEVVMKNEDAKPELKEPSKCGGWHWKSWSEIRQWVEHDDDQSEAWKDNKCFLPIINLVKKYPRLDLSKASQGLLSAGAFQ</sequence>
<reference evidence="1" key="1">
    <citation type="submission" date="2022-12" db="EMBL/GenBank/DDBJ databases">
        <title>Genome Sequence of Lasiodiplodia mahajangana.</title>
        <authorList>
            <person name="Buettner E."/>
        </authorList>
    </citation>
    <scope>NUCLEOTIDE SEQUENCE</scope>
    <source>
        <strain evidence="1">VT137</strain>
    </source>
</reference>
<dbReference type="Proteomes" id="UP001153332">
    <property type="component" value="Unassembled WGS sequence"/>
</dbReference>
<proteinExistence type="predicted"/>
<gene>
    <name evidence="1" type="ORF">O1611_g10100</name>
</gene>